<keyword evidence="10" id="KW-0479">Metal-binding</keyword>
<dbReference type="InterPro" id="IPR024567">
    <property type="entry name" value="RNase_HII/HIII_dom"/>
</dbReference>
<keyword evidence="8" id="KW-0963">Cytoplasm</keyword>
<evidence type="ECO:0000256" key="6">
    <source>
        <dbReference type="ARBA" id="ARBA00012180"/>
    </source>
</evidence>
<dbReference type="GO" id="GO:0006298">
    <property type="term" value="P:mismatch repair"/>
    <property type="evidence" value="ECO:0007669"/>
    <property type="project" value="TreeGrafter"/>
</dbReference>
<evidence type="ECO:0000313" key="15">
    <source>
        <dbReference type="EMBL" id="CUS54177.1"/>
    </source>
</evidence>
<dbReference type="GO" id="GO:0005737">
    <property type="term" value="C:cytoplasm"/>
    <property type="evidence" value="ECO:0007669"/>
    <property type="project" value="UniProtKB-SubCell"/>
</dbReference>
<dbReference type="EMBL" id="CZRL01000104">
    <property type="protein sequence ID" value="CUS54177.1"/>
    <property type="molecule type" value="Genomic_DNA"/>
</dbReference>
<dbReference type="GO" id="GO:0032299">
    <property type="term" value="C:ribonuclease H2 complex"/>
    <property type="evidence" value="ECO:0007669"/>
    <property type="project" value="TreeGrafter"/>
</dbReference>
<dbReference type="PANTHER" id="PTHR10954">
    <property type="entry name" value="RIBONUCLEASE H2 SUBUNIT A"/>
    <property type="match status" value="1"/>
</dbReference>
<comment type="cofactor">
    <cofactor evidence="2">
        <name>Mn(2+)</name>
        <dbReference type="ChEBI" id="CHEBI:29035"/>
    </cofactor>
</comment>
<dbReference type="GO" id="GO:0046872">
    <property type="term" value="F:metal ion binding"/>
    <property type="evidence" value="ECO:0007669"/>
    <property type="project" value="UniProtKB-KW"/>
</dbReference>
<organism evidence="15">
    <name type="scientific">hydrothermal vent metagenome</name>
    <dbReference type="NCBI Taxonomy" id="652676"/>
    <lineage>
        <taxon>unclassified sequences</taxon>
        <taxon>metagenomes</taxon>
        <taxon>ecological metagenomes</taxon>
    </lineage>
</organism>
<evidence type="ECO:0000256" key="4">
    <source>
        <dbReference type="ARBA" id="ARBA00004496"/>
    </source>
</evidence>
<dbReference type="PANTHER" id="PTHR10954:SF18">
    <property type="entry name" value="RIBONUCLEASE HII"/>
    <property type="match status" value="1"/>
</dbReference>
<evidence type="ECO:0000256" key="8">
    <source>
        <dbReference type="ARBA" id="ARBA00022490"/>
    </source>
</evidence>
<proteinExistence type="inferred from homology"/>
<name>A0A160TWQ8_9ZZZZ</name>
<keyword evidence="9" id="KW-0540">Nuclease</keyword>
<evidence type="ECO:0000256" key="13">
    <source>
        <dbReference type="ARBA" id="ARBA00023211"/>
    </source>
</evidence>
<dbReference type="NCBIfam" id="NF000595">
    <property type="entry name" value="PRK00015.1-3"/>
    <property type="match status" value="1"/>
</dbReference>
<comment type="subcellular location">
    <subcellularLocation>
        <location evidence="4">Cytoplasm</location>
    </subcellularLocation>
</comment>
<reference evidence="15" key="1">
    <citation type="submission" date="2015-10" db="EMBL/GenBank/DDBJ databases">
        <authorList>
            <person name="Gilbert D.G."/>
        </authorList>
    </citation>
    <scope>NUCLEOTIDE SEQUENCE</scope>
</reference>
<comment type="cofactor">
    <cofactor evidence="3">
        <name>Mg(2+)</name>
        <dbReference type="ChEBI" id="CHEBI:18420"/>
    </cofactor>
</comment>
<evidence type="ECO:0000256" key="9">
    <source>
        <dbReference type="ARBA" id="ARBA00022722"/>
    </source>
</evidence>
<dbReference type="InterPro" id="IPR001352">
    <property type="entry name" value="RNase_HII/HIII"/>
</dbReference>
<dbReference type="GO" id="GO:0004523">
    <property type="term" value="F:RNA-DNA hybrid ribonuclease activity"/>
    <property type="evidence" value="ECO:0007669"/>
    <property type="project" value="UniProtKB-EC"/>
</dbReference>
<keyword evidence="11" id="KW-0255">Endonuclease</keyword>
<dbReference type="HAMAP" id="MF_00052_B">
    <property type="entry name" value="RNase_HII_B"/>
    <property type="match status" value="1"/>
</dbReference>
<protein>
    <recommendedName>
        <fullName evidence="7">Ribonuclease HII</fullName>
        <ecNumber evidence="6">3.1.26.4</ecNumber>
    </recommendedName>
</protein>
<dbReference type="AlphaFoldDB" id="A0A160TWQ8"/>
<dbReference type="PROSITE" id="PS51975">
    <property type="entry name" value="RNASE_H_2"/>
    <property type="match status" value="1"/>
</dbReference>
<dbReference type="InterPro" id="IPR036397">
    <property type="entry name" value="RNaseH_sf"/>
</dbReference>
<keyword evidence="13" id="KW-0464">Manganese</keyword>
<evidence type="ECO:0000256" key="12">
    <source>
        <dbReference type="ARBA" id="ARBA00022801"/>
    </source>
</evidence>
<dbReference type="Gene3D" id="3.30.420.10">
    <property type="entry name" value="Ribonuclease H-like superfamily/Ribonuclease H"/>
    <property type="match status" value="1"/>
</dbReference>
<evidence type="ECO:0000259" key="14">
    <source>
        <dbReference type="PROSITE" id="PS51975"/>
    </source>
</evidence>
<evidence type="ECO:0000256" key="2">
    <source>
        <dbReference type="ARBA" id="ARBA00001936"/>
    </source>
</evidence>
<gene>
    <name evidence="15" type="ORF">MGWOODY_XGa642</name>
</gene>
<dbReference type="CDD" id="cd07182">
    <property type="entry name" value="RNase_HII_bacteria_HII_like"/>
    <property type="match status" value="1"/>
</dbReference>
<keyword evidence="12 15" id="KW-0378">Hydrolase</keyword>
<feature type="domain" description="RNase H type-2" evidence="14">
    <location>
        <begin position="5"/>
        <end position="193"/>
    </location>
</feature>
<sequence>MSATDLKGGVDEVGRGPLAGPVVAAAVVFEQGVHLEGIRDSKRVPARQRRELSDLIRRMAVSWAIGAATVAEVDQYNIHQATLLAMRRAVYGLNVAPTYLYVDGTVYPDVRCPGKAVVRADQSIHVVAAASILAKVARDSVMVAMSKEYPGYGFERHKGYPTSLHLDTLGRLGPCAIHRTSYRPVRTLLEGQD</sequence>
<evidence type="ECO:0000256" key="1">
    <source>
        <dbReference type="ARBA" id="ARBA00000077"/>
    </source>
</evidence>
<evidence type="ECO:0000256" key="3">
    <source>
        <dbReference type="ARBA" id="ARBA00001946"/>
    </source>
</evidence>
<dbReference type="InterPro" id="IPR022898">
    <property type="entry name" value="RNase_HII"/>
</dbReference>
<comment type="catalytic activity">
    <reaction evidence="1">
        <text>Endonucleolytic cleavage to 5'-phosphomonoester.</text>
        <dbReference type="EC" id="3.1.26.4"/>
    </reaction>
</comment>
<evidence type="ECO:0000256" key="10">
    <source>
        <dbReference type="ARBA" id="ARBA00022723"/>
    </source>
</evidence>
<comment type="similarity">
    <text evidence="5">Belongs to the RNase HII family.</text>
</comment>
<dbReference type="InterPro" id="IPR012337">
    <property type="entry name" value="RNaseH-like_sf"/>
</dbReference>
<accession>A0A160TWQ8</accession>
<evidence type="ECO:0000256" key="7">
    <source>
        <dbReference type="ARBA" id="ARBA00019179"/>
    </source>
</evidence>
<dbReference type="SUPFAM" id="SSF53098">
    <property type="entry name" value="Ribonuclease H-like"/>
    <property type="match status" value="1"/>
</dbReference>
<evidence type="ECO:0000256" key="5">
    <source>
        <dbReference type="ARBA" id="ARBA00007383"/>
    </source>
</evidence>
<dbReference type="Pfam" id="PF01351">
    <property type="entry name" value="RNase_HII"/>
    <property type="match status" value="1"/>
</dbReference>
<evidence type="ECO:0000256" key="11">
    <source>
        <dbReference type="ARBA" id="ARBA00022759"/>
    </source>
</evidence>
<dbReference type="GO" id="GO:0043137">
    <property type="term" value="P:DNA replication, removal of RNA primer"/>
    <property type="evidence" value="ECO:0007669"/>
    <property type="project" value="TreeGrafter"/>
</dbReference>
<dbReference type="EC" id="3.1.26.4" evidence="6"/>
<dbReference type="GO" id="GO:0003723">
    <property type="term" value="F:RNA binding"/>
    <property type="evidence" value="ECO:0007669"/>
    <property type="project" value="InterPro"/>
</dbReference>